<proteinExistence type="predicted"/>
<keyword evidence="3" id="KW-1185">Reference proteome</keyword>
<gene>
    <name evidence="2" type="ORF">GZA08_14050</name>
</gene>
<comment type="caution">
    <text evidence="2">The sequence shown here is derived from an EMBL/GenBank/DDBJ whole genome shotgun (WGS) entry which is preliminary data.</text>
</comment>
<accession>A0A6B2JZL3</accession>
<organism evidence="2 3">
    <name type="scientific">Pseudoroseicyclus tamaricis</name>
    <dbReference type="NCBI Taxonomy" id="2705421"/>
    <lineage>
        <taxon>Bacteria</taxon>
        <taxon>Pseudomonadati</taxon>
        <taxon>Pseudomonadota</taxon>
        <taxon>Alphaproteobacteria</taxon>
        <taxon>Rhodobacterales</taxon>
        <taxon>Paracoccaceae</taxon>
        <taxon>Pseudoroseicyclus</taxon>
    </lineage>
</organism>
<dbReference type="AlphaFoldDB" id="A0A6B2JZL3"/>
<feature type="signal peptide" evidence="1">
    <location>
        <begin position="1"/>
        <end position="20"/>
    </location>
</feature>
<dbReference type="Proteomes" id="UP000474757">
    <property type="component" value="Unassembled WGS sequence"/>
</dbReference>
<name>A0A6B2JZL3_9RHOB</name>
<keyword evidence="1" id="KW-0732">Signal</keyword>
<dbReference type="EMBL" id="JAAGAB010000003">
    <property type="protein sequence ID" value="NDV02089.1"/>
    <property type="molecule type" value="Genomic_DNA"/>
</dbReference>
<reference evidence="2 3" key="1">
    <citation type="submission" date="2020-02" db="EMBL/GenBank/DDBJ databases">
        <title>Pseudoroseicyclus tamarix, sp. nov., isolated from offshore sediment of a Tamarix chinensis forest.</title>
        <authorList>
            <person name="Gai Y."/>
        </authorList>
    </citation>
    <scope>NUCLEOTIDE SEQUENCE [LARGE SCALE GENOMIC DNA]</scope>
    <source>
        <strain evidence="2 3">CLL3-39</strain>
    </source>
</reference>
<evidence type="ECO:0000256" key="1">
    <source>
        <dbReference type="SAM" id="SignalP"/>
    </source>
</evidence>
<protein>
    <submittedName>
        <fullName evidence="2">Uncharacterized protein</fullName>
    </submittedName>
</protein>
<feature type="chain" id="PRO_5025435660" evidence="1">
    <location>
        <begin position="21"/>
        <end position="165"/>
    </location>
</feature>
<sequence>MKPLALAAATLSLTATSAQALTCLAPDVATTYQEVAAAEEQYMVLEGTLTFDADLMPPSTLSTVPEGGLHPDPVPAIFHGSHLAADNAFSGPLEGTPVTLEIDCAAAFCTSLASPMDVLAFVEVGDGTMRLDARPCSDKIFINPSDEMLQTVLDCRAGESCGEAG</sequence>
<evidence type="ECO:0000313" key="2">
    <source>
        <dbReference type="EMBL" id="NDV02089.1"/>
    </source>
</evidence>
<dbReference type="RefSeq" id="WP_163894712.1">
    <property type="nucleotide sequence ID" value="NZ_JAAFYS010000003.1"/>
</dbReference>
<evidence type="ECO:0000313" key="3">
    <source>
        <dbReference type="Proteomes" id="UP000474757"/>
    </source>
</evidence>